<dbReference type="Proteomes" id="UP000245466">
    <property type="component" value="Unassembled WGS sequence"/>
</dbReference>
<dbReference type="EMBL" id="QEKI01000002">
    <property type="protein sequence ID" value="PVY42892.1"/>
    <property type="molecule type" value="Genomic_DNA"/>
</dbReference>
<organism evidence="1 2">
    <name type="scientific">Pontibacter virosus</name>
    <dbReference type="NCBI Taxonomy" id="1765052"/>
    <lineage>
        <taxon>Bacteria</taxon>
        <taxon>Pseudomonadati</taxon>
        <taxon>Bacteroidota</taxon>
        <taxon>Cytophagia</taxon>
        <taxon>Cytophagales</taxon>
        <taxon>Hymenobacteraceae</taxon>
        <taxon>Pontibacter</taxon>
    </lineage>
</organism>
<dbReference type="AlphaFoldDB" id="A0A2U1B2Q8"/>
<dbReference type="OrthoDB" id="5083961at2"/>
<comment type="caution">
    <text evidence="1">The sequence shown here is derived from an EMBL/GenBank/DDBJ whole genome shotgun (WGS) entry which is preliminary data.</text>
</comment>
<name>A0A2U1B2Q8_9BACT</name>
<dbReference type="RefSeq" id="WP_116541947.1">
    <property type="nucleotide sequence ID" value="NZ_QEKI01000002.1"/>
</dbReference>
<evidence type="ECO:0000313" key="2">
    <source>
        <dbReference type="Proteomes" id="UP000245466"/>
    </source>
</evidence>
<accession>A0A2U1B2Q8</accession>
<dbReference type="NCBIfam" id="NF045477">
    <property type="entry name" value="LPO_1073_dom"/>
    <property type="match status" value="1"/>
</dbReference>
<evidence type="ECO:0000313" key="1">
    <source>
        <dbReference type="EMBL" id="PVY42892.1"/>
    </source>
</evidence>
<keyword evidence="2" id="KW-1185">Reference proteome</keyword>
<gene>
    <name evidence="1" type="ORF">C8E01_10267</name>
</gene>
<sequence>MFEKQGQNSGDNSQNLQAGRDIIYQGLSYSETKEVVREEAQKVFKSNSLVLAEEAYKIVISRSEELLESFLKKLEDREPESINSMKDPGMQYSLFNAQKEYAKTGDKSLAELLEDILVERAQIPNRNLQQIVLDECISVAPKLTADQFDALSLIFITKYSFYSNISSLKDLVTYIESNLMPFISGLVDNSSRYQHLEFTGCGSITLNTLPIENVFLNSYFGLFSKGFTIEEIEKHNLLTDATRGLIVPCINYPDKFQVYPATDKYLEIILSMAKVPEQEIVNLIRFSRSNLMSGSEVKQLLINAYPPFEEFISRWNKSSVKNMSLTSVGIAIAHANISRKTKLKYNLDNWIN</sequence>
<protein>
    <submittedName>
        <fullName evidence="1">Uncharacterized protein</fullName>
    </submittedName>
</protein>
<proteinExistence type="predicted"/>
<reference evidence="1 2" key="1">
    <citation type="submission" date="2018-04" db="EMBL/GenBank/DDBJ databases">
        <title>Genomic Encyclopedia of Type Strains, Phase IV (KMG-IV): sequencing the most valuable type-strain genomes for metagenomic binning, comparative biology and taxonomic classification.</title>
        <authorList>
            <person name="Goeker M."/>
        </authorList>
    </citation>
    <scope>NUCLEOTIDE SEQUENCE [LARGE SCALE GENOMIC DNA]</scope>
    <source>
        <strain evidence="1 2">DSM 100231</strain>
    </source>
</reference>
<dbReference type="InterPro" id="IPR053773">
    <property type="entry name" value="Vpar_1526-like"/>
</dbReference>